<keyword evidence="4 9" id="KW-0637">Prenyltransferase</keyword>
<evidence type="ECO:0000256" key="4">
    <source>
        <dbReference type="ARBA" id="ARBA00022602"/>
    </source>
</evidence>
<evidence type="ECO:0000256" key="9">
    <source>
        <dbReference type="RuleBase" id="RU367120"/>
    </source>
</evidence>
<evidence type="ECO:0000313" key="12">
    <source>
        <dbReference type="Proteomes" id="UP000002009"/>
    </source>
</evidence>
<dbReference type="Gene3D" id="1.25.40.120">
    <property type="entry name" value="Protein prenylyltransferase"/>
    <property type="match status" value="1"/>
</dbReference>
<dbReference type="PROSITE" id="PS51147">
    <property type="entry name" value="PFTA"/>
    <property type="match status" value="4"/>
</dbReference>
<dbReference type="AlphaFoldDB" id="C1EFD2"/>
<keyword evidence="6" id="KW-0677">Repeat</keyword>
<sequence length="364" mass="40857">MHGRRRQTPEEAAARREASLPRVKALRALQADVVRRRRDRVHTAESMAVAGRLLEINPDVAVAWNFRRECIRSPGSTGRDDANTDVASSVAAREGRAGVASAGDDAAAGSPPDDAEATTADPTRPASYVPPLEDELALTEKTLRKNPKGYGSWHHRRWTVERLAATDAKEATLRREMALISQMLDVDDRNFHCWNYRRFVVSLMDGGRAIDEAELEYTTRKIELNFSNYSAWHSRTKVLPKVSDLSKEALDREYELVQQAFFTEPEDQSGWIYHRWLTAQTLMGARDGDGDDAAAMETLRREAGLCRELSEMEPSSKWPVVTRARLVRATGTESGRIEAGTEFARLASLDPMRVGYYCDCCARR</sequence>
<accession>C1EFD2</accession>
<feature type="compositionally biased region" description="Low complexity" evidence="10">
    <location>
        <begin position="97"/>
        <end position="112"/>
    </location>
</feature>
<dbReference type="Proteomes" id="UP000002009">
    <property type="component" value="Chromosome 13"/>
</dbReference>
<protein>
    <recommendedName>
        <fullName evidence="3 9">Geranylgeranyl transferase type-2 subunit alpha</fullName>
        <ecNumber evidence="2 9">2.5.1.60</ecNumber>
    </recommendedName>
    <alternativeName>
        <fullName evidence="7 9">Geranylgeranyl transferase type II subunit alpha</fullName>
    </alternativeName>
</protein>
<comment type="similarity">
    <text evidence="1 9">Belongs to the protein prenyltransferase subunit alpha family.</text>
</comment>
<organism evidence="11 12">
    <name type="scientific">Micromonas commoda (strain RCC299 / NOUM17 / CCMP2709)</name>
    <name type="common">Picoplanktonic green alga</name>
    <dbReference type="NCBI Taxonomy" id="296587"/>
    <lineage>
        <taxon>Eukaryota</taxon>
        <taxon>Viridiplantae</taxon>
        <taxon>Chlorophyta</taxon>
        <taxon>Mamiellophyceae</taxon>
        <taxon>Mamiellales</taxon>
        <taxon>Mamiellaceae</taxon>
        <taxon>Micromonas</taxon>
    </lineage>
</organism>
<dbReference type="Pfam" id="PF01239">
    <property type="entry name" value="PPTA"/>
    <property type="match status" value="4"/>
</dbReference>
<dbReference type="EMBL" id="CP001331">
    <property type="protein sequence ID" value="ACO66834.1"/>
    <property type="molecule type" value="Genomic_DNA"/>
</dbReference>
<name>C1EFD2_MICCC</name>
<dbReference type="KEGG" id="mis:MICPUN_63746"/>
<dbReference type="RefSeq" id="XP_002505576.1">
    <property type="nucleotide sequence ID" value="XM_002505530.1"/>
</dbReference>
<dbReference type="OrthoDB" id="1658at2759"/>
<dbReference type="eggNOG" id="KOG0529">
    <property type="taxonomic scope" value="Eukaryota"/>
</dbReference>
<dbReference type="GO" id="GO:0004663">
    <property type="term" value="F:Rab geranylgeranyltransferase activity"/>
    <property type="evidence" value="ECO:0007669"/>
    <property type="project" value="UniProtKB-UniRule"/>
</dbReference>
<dbReference type="InParanoid" id="C1EFD2"/>
<keyword evidence="5 9" id="KW-0808">Transferase</keyword>
<feature type="region of interest" description="Disordered" evidence="10">
    <location>
        <begin position="72"/>
        <end position="135"/>
    </location>
</feature>
<dbReference type="FunFam" id="1.25.40.120:FF:000035">
    <property type="entry name" value="Geranylgeranyl transferase type-2 subunit alpha"/>
    <property type="match status" value="1"/>
</dbReference>
<dbReference type="EC" id="2.5.1.60" evidence="2 9"/>
<dbReference type="SUPFAM" id="SSF48439">
    <property type="entry name" value="Protein prenylyltransferase"/>
    <property type="match status" value="1"/>
</dbReference>
<dbReference type="STRING" id="296587.C1EFD2"/>
<keyword evidence="12" id="KW-1185">Reference proteome</keyword>
<dbReference type="PANTHER" id="PTHR11129">
    <property type="entry name" value="PROTEIN FARNESYLTRANSFERASE ALPHA SUBUNIT/RAB GERANYLGERANYL TRANSFERASE ALPHA SUBUNIT"/>
    <property type="match status" value="1"/>
</dbReference>
<evidence type="ECO:0000313" key="11">
    <source>
        <dbReference type="EMBL" id="ACO66834.1"/>
    </source>
</evidence>
<dbReference type="OMA" id="RKFPKCY"/>
<dbReference type="InterPro" id="IPR002088">
    <property type="entry name" value="Prenyl_trans_a"/>
</dbReference>
<reference evidence="11 12" key="1">
    <citation type="journal article" date="2009" name="Science">
        <title>Green evolution and dynamic adaptations revealed by genomes of the marine picoeukaryotes Micromonas.</title>
        <authorList>
            <person name="Worden A.Z."/>
            <person name="Lee J.H."/>
            <person name="Mock T."/>
            <person name="Rouze P."/>
            <person name="Simmons M.P."/>
            <person name="Aerts A.L."/>
            <person name="Allen A.E."/>
            <person name="Cuvelier M.L."/>
            <person name="Derelle E."/>
            <person name="Everett M.V."/>
            <person name="Foulon E."/>
            <person name="Grimwood J."/>
            <person name="Gundlach H."/>
            <person name="Henrissat B."/>
            <person name="Napoli C."/>
            <person name="McDonald S.M."/>
            <person name="Parker M.S."/>
            <person name="Rombauts S."/>
            <person name="Salamov A."/>
            <person name="Von Dassow P."/>
            <person name="Badger J.H."/>
            <person name="Coutinho P.M."/>
            <person name="Demir E."/>
            <person name="Dubchak I."/>
            <person name="Gentemann C."/>
            <person name="Eikrem W."/>
            <person name="Gready J.E."/>
            <person name="John U."/>
            <person name="Lanier W."/>
            <person name="Lindquist E.A."/>
            <person name="Lucas S."/>
            <person name="Mayer K.F."/>
            <person name="Moreau H."/>
            <person name="Not F."/>
            <person name="Otillar R."/>
            <person name="Panaud O."/>
            <person name="Pangilinan J."/>
            <person name="Paulsen I."/>
            <person name="Piegu B."/>
            <person name="Poliakov A."/>
            <person name="Robbens S."/>
            <person name="Schmutz J."/>
            <person name="Toulza E."/>
            <person name="Wyss T."/>
            <person name="Zelensky A."/>
            <person name="Zhou K."/>
            <person name="Armbrust E.V."/>
            <person name="Bhattacharya D."/>
            <person name="Goodenough U.W."/>
            <person name="Van de Peer Y."/>
            <person name="Grigoriev I.V."/>
        </authorList>
    </citation>
    <scope>NUCLEOTIDE SEQUENCE [LARGE SCALE GENOMIC DNA]</scope>
    <source>
        <strain evidence="12">RCC299 / NOUM17</strain>
    </source>
</reference>
<evidence type="ECO:0000256" key="6">
    <source>
        <dbReference type="ARBA" id="ARBA00022737"/>
    </source>
</evidence>
<dbReference type="GO" id="GO:0005968">
    <property type="term" value="C:Rab-protein geranylgeranyltransferase complex"/>
    <property type="evidence" value="ECO:0007669"/>
    <property type="project" value="TreeGrafter"/>
</dbReference>
<comment type="catalytic activity">
    <reaction evidence="8 9">
        <text>geranylgeranyl diphosphate + L-cysteinyl-[protein] = S-geranylgeranyl-L-cysteinyl-[protein] + diphosphate</text>
        <dbReference type="Rhea" id="RHEA:21240"/>
        <dbReference type="Rhea" id="RHEA-COMP:10131"/>
        <dbReference type="Rhea" id="RHEA-COMP:11537"/>
        <dbReference type="ChEBI" id="CHEBI:29950"/>
        <dbReference type="ChEBI" id="CHEBI:33019"/>
        <dbReference type="ChEBI" id="CHEBI:57533"/>
        <dbReference type="ChEBI" id="CHEBI:86021"/>
        <dbReference type="EC" id="2.5.1.60"/>
    </reaction>
</comment>
<evidence type="ECO:0000256" key="2">
    <source>
        <dbReference type="ARBA" id="ARBA00012656"/>
    </source>
</evidence>
<gene>
    <name evidence="11" type="ORF">MICPUN_63746</name>
</gene>
<evidence type="ECO:0000256" key="1">
    <source>
        <dbReference type="ARBA" id="ARBA00006734"/>
    </source>
</evidence>
<proteinExistence type="inferred from homology"/>
<evidence type="ECO:0000256" key="3">
    <source>
        <dbReference type="ARBA" id="ARBA00014772"/>
    </source>
</evidence>
<dbReference type="PANTHER" id="PTHR11129:SF2">
    <property type="entry name" value="GERANYLGERANYL TRANSFERASE TYPE-2 SUBUNIT ALPHA"/>
    <property type="match status" value="1"/>
</dbReference>
<comment type="function">
    <text evidence="9">Catalyzes the transfer of a geranyl-geranyl moiety from geranyl-geranyl pyrophosphate to cysteines occuring in specific C-terminal amino acid sequences.</text>
</comment>
<evidence type="ECO:0000256" key="7">
    <source>
        <dbReference type="ARBA" id="ARBA00031267"/>
    </source>
</evidence>
<dbReference type="GO" id="GO:0097354">
    <property type="term" value="P:prenylation"/>
    <property type="evidence" value="ECO:0007669"/>
    <property type="project" value="UniProtKB-UniRule"/>
</dbReference>
<evidence type="ECO:0000256" key="8">
    <source>
        <dbReference type="ARBA" id="ARBA00047658"/>
    </source>
</evidence>
<dbReference type="GeneID" id="8248738"/>
<evidence type="ECO:0000256" key="10">
    <source>
        <dbReference type="SAM" id="MobiDB-lite"/>
    </source>
</evidence>
<evidence type="ECO:0000256" key="5">
    <source>
        <dbReference type="ARBA" id="ARBA00022679"/>
    </source>
</evidence>